<dbReference type="GO" id="GO:0008360">
    <property type="term" value="P:regulation of cell shape"/>
    <property type="evidence" value="ECO:0007669"/>
    <property type="project" value="UniProtKB-KW"/>
</dbReference>
<keyword evidence="13" id="KW-1185">Reference proteome</keyword>
<keyword evidence="7 12" id="KW-0436">Ligase</keyword>
<keyword evidence="5 7" id="KW-0131">Cell cycle</keyword>
<dbReference type="GO" id="GO:0071555">
    <property type="term" value="P:cell wall organization"/>
    <property type="evidence" value="ECO:0007669"/>
    <property type="project" value="UniProtKB-KW"/>
</dbReference>
<name>A0A919E7U8_9PROT</name>
<dbReference type="InterPro" id="IPR004101">
    <property type="entry name" value="Mur_ligase_C"/>
</dbReference>
<dbReference type="PANTHER" id="PTHR23135:SF4">
    <property type="entry name" value="UDP-N-ACETYLMURAMOYL-L-ALANYL-D-GLUTAMATE--2,6-DIAMINOPIMELATE LIGASE MURE HOMOLOG, CHLOROPLASTIC"/>
    <property type="match status" value="1"/>
</dbReference>
<keyword evidence="7" id="KW-0460">Magnesium</keyword>
<dbReference type="EC" id="6.3.2.13" evidence="7"/>
<comment type="similarity">
    <text evidence="1 7">Belongs to the MurCDEF family. MurE subfamily.</text>
</comment>
<feature type="binding site" evidence="7">
    <location>
        <begin position="106"/>
        <end position="112"/>
    </location>
    <ligand>
        <name>ATP</name>
        <dbReference type="ChEBI" id="CHEBI:30616"/>
    </ligand>
</feature>
<dbReference type="InterPro" id="IPR000713">
    <property type="entry name" value="Mur_ligase_N"/>
</dbReference>
<reference evidence="12" key="2">
    <citation type="submission" date="2020-09" db="EMBL/GenBank/DDBJ databases">
        <authorList>
            <person name="Sun Q."/>
            <person name="Kim S."/>
        </authorList>
    </citation>
    <scope>NUCLEOTIDE SEQUENCE</scope>
    <source>
        <strain evidence="12">KCTC 42590</strain>
    </source>
</reference>
<comment type="PTM">
    <text evidence="7">Carboxylation is probably crucial for Mg(2+) binding and, consequently, for the gamma-phosphate positioning of ATP.</text>
</comment>
<protein>
    <recommendedName>
        <fullName evidence="7">UDP-N-acetylmuramoyl-L-alanyl-D-glutamate--2,6-diaminopimelate ligase</fullName>
        <ecNumber evidence="7">6.3.2.13</ecNumber>
    </recommendedName>
    <alternativeName>
        <fullName evidence="7">Meso-A2pm-adding enzyme</fullName>
    </alternativeName>
    <alternativeName>
        <fullName evidence="7">Meso-diaminopimelate-adding enzyme</fullName>
    </alternativeName>
    <alternativeName>
        <fullName evidence="7">UDP-MurNAc-L-Ala-D-Glu:meso-diaminopimelate ligase</fullName>
    </alternativeName>
    <alternativeName>
        <fullName evidence="7">UDP-MurNAc-tripeptide synthetase</fullName>
    </alternativeName>
    <alternativeName>
        <fullName evidence="7">UDP-N-acetylmuramyl-tripeptide synthetase</fullName>
    </alternativeName>
</protein>
<evidence type="ECO:0000256" key="6">
    <source>
        <dbReference type="ARBA" id="ARBA00023316"/>
    </source>
</evidence>
<comment type="catalytic activity">
    <reaction evidence="7">
        <text>UDP-N-acetyl-alpha-D-muramoyl-L-alanyl-D-glutamate + meso-2,6-diaminopimelate + ATP = UDP-N-acetyl-alpha-D-muramoyl-L-alanyl-gamma-D-glutamyl-meso-2,6-diaminopimelate + ADP + phosphate + H(+)</text>
        <dbReference type="Rhea" id="RHEA:23676"/>
        <dbReference type="ChEBI" id="CHEBI:15378"/>
        <dbReference type="ChEBI" id="CHEBI:30616"/>
        <dbReference type="ChEBI" id="CHEBI:43474"/>
        <dbReference type="ChEBI" id="CHEBI:57791"/>
        <dbReference type="ChEBI" id="CHEBI:83900"/>
        <dbReference type="ChEBI" id="CHEBI:83905"/>
        <dbReference type="ChEBI" id="CHEBI:456216"/>
        <dbReference type="EC" id="6.3.2.13"/>
    </reaction>
</comment>
<dbReference type="GO" id="GO:0005524">
    <property type="term" value="F:ATP binding"/>
    <property type="evidence" value="ECO:0007669"/>
    <property type="project" value="UniProtKB-UniRule"/>
</dbReference>
<reference evidence="12" key="1">
    <citation type="journal article" date="2014" name="Int. J. Syst. Evol. Microbiol.">
        <title>Complete genome sequence of Corynebacterium casei LMG S-19264T (=DSM 44701T), isolated from a smear-ripened cheese.</title>
        <authorList>
            <consortium name="US DOE Joint Genome Institute (JGI-PGF)"/>
            <person name="Walter F."/>
            <person name="Albersmeier A."/>
            <person name="Kalinowski J."/>
            <person name="Ruckert C."/>
        </authorList>
    </citation>
    <scope>NUCLEOTIDE SEQUENCE</scope>
    <source>
        <strain evidence="12">KCTC 42590</strain>
    </source>
</reference>
<feature type="binding site" evidence="7">
    <location>
        <position position="183"/>
    </location>
    <ligand>
        <name>UDP-N-acetyl-alpha-D-muramoyl-L-alanyl-D-glutamate</name>
        <dbReference type="ChEBI" id="CHEBI:83900"/>
    </ligand>
</feature>
<feature type="binding site" evidence="7">
    <location>
        <position position="27"/>
    </location>
    <ligand>
        <name>UDP-N-acetyl-alpha-D-muramoyl-L-alanyl-D-glutamate</name>
        <dbReference type="ChEBI" id="CHEBI:83900"/>
    </ligand>
</feature>
<keyword evidence="7" id="KW-0547">Nucleotide-binding</keyword>
<evidence type="ECO:0000256" key="3">
    <source>
        <dbReference type="ARBA" id="ARBA00022960"/>
    </source>
</evidence>
<dbReference type="InterPro" id="IPR036615">
    <property type="entry name" value="Mur_ligase_C_dom_sf"/>
</dbReference>
<dbReference type="EMBL" id="BNCI01000002">
    <property type="protein sequence ID" value="GHF23113.1"/>
    <property type="molecule type" value="Genomic_DNA"/>
</dbReference>
<dbReference type="HAMAP" id="MF_00208">
    <property type="entry name" value="MurE"/>
    <property type="match status" value="1"/>
</dbReference>
<dbReference type="InterPro" id="IPR013221">
    <property type="entry name" value="Mur_ligase_cen"/>
</dbReference>
<dbReference type="GO" id="GO:0051301">
    <property type="term" value="P:cell division"/>
    <property type="evidence" value="ECO:0007669"/>
    <property type="project" value="UniProtKB-KW"/>
</dbReference>
<comment type="caution">
    <text evidence="7">Lacks conserved residue(s) required for the propagation of feature annotation.</text>
</comment>
<feature type="modified residue" description="N6-carboxylysine" evidence="7">
    <location>
        <position position="215"/>
    </location>
</feature>
<comment type="function">
    <text evidence="7">Catalyzes the addition of meso-diaminopimelic acid to the nucleotide precursor UDP-N-acetylmuramoyl-L-alanyl-D-glutamate (UMAG) in the biosynthesis of bacterial cell-wall peptidoglycan.</text>
</comment>
<feature type="domain" description="Mur ligase N-terminal catalytic" evidence="9">
    <location>
        <begin position="20"/>
        <end position="94"/>
    </location>
</feature>
<evidence type="ECO:0000256" key="8">
    <source>
        <dbReference type="RuleBase" id="RU004135"/>
    </source>
</evidence>
<feature type="binding site" evidence="7">
    <location>
        <position position="175"/>
    </location>
    <ligand>
        <name>UDP-N-acetyl-alpha-D-muramoyl-L-alanyl-D-glutamate</name>
        <dbReference type="ChEBI" id="CHEBI:83900"/>
    </ligand>
</feature>
<dbReference type="GO" id="GO:0009252">
    <property type="term" value="P:peptidoglycan biosynthetic process"/>
    <property type="evidence" value="ECO:0007669"/>
    <property type="project" value="UniProtKB-UniRule"/>
</dbReference>
<evidence type="ECO:0000256" key="7">
    <source>
        <dbReference type="HAMAP-Rule" id="MF_00208"/>
    </source>
</evidence>
<comment type="cofactor">
    <cofactor evidence="7">
        <name>Mg(2+)</name>
        <dbReference type="ChEBI" id="CHEBI:18420"/>
    </cofactor>
</comment>
<feature type="binding site" evidence="7">
    <location>
        <begin position="148"/>
        <end position="149"/>
    </location>
    <ligand>
        <name>UDP-N-acetyl-alpha-D-muramoyl-L-alanyl-D-glutamate</name>
        <dbReference type="ChEBI" id="CHEBI:83900"/>
    </ligand>
</feature>
<evidence type="ECO:0000313" key="12">
    <source>
        <dbReference type="EMBL" id="GHF23113.1"/>
    </source>
</evidence>
<dbReference type="Pfam" id="PF01225">
    <property type="entry name" value="Mur_ligase"/>
    <property type="match status" value="1"/>
</dbReference>
<keyword evidence="2 7" id="KW-0132">Cell division</keyword>
<dbReference type="SUPFAM" id="SSF53623">
    <property type="entry name" value="MurD-like peptide ligases, catalytic domain"/>
    <property type="match status" value="1"/>
</dbReference>
<organism evidence="12 13">
    <name type="scientific">Kordiimonas sediminis</name>
    <dbReference type="NCBI Taxonomy" id="1735581"/>
    <lineage>
        <taxon>Bacteria</taxon>
        <taxon>Pseudomonadati</taxon>
        <taxon>Pseudomonadota</taxon>
        <taxon>Alphaproteobacteria</taxon>
        <taxon>Kordiimonadales</taxon>
        <taxon>Kordiimonadaceae</taxon>
        <taxon>Kordiimonas</taxon>
    </lineage>
</organism>
<feature type="binding site" evidence="7">
    <location>
        <position position="452"/>
    </location>
    <ligand>
        <name>meso-2,6-diaminopimelate</name>
        <dbReference type="ChEBI" id="CHEBI:57791"/>
    </ligand>
</feature>
<dbReference type="GO" id="GO:0005737">
    <property type="term" value="C:cytoplasm"/>
    <property type="evidence" value="ECO:0007669"/>
    <property type="project" value="UniProtKB-SubCell"/>
</dbReference>
<dbReference type="Pfam" id="PF02875">
    <property type="entry name" value="Mur_ligase_C"/>
    <property type="match status" value="1"/>
</dbReference>
<dbReference type="SUPFAM" id="SSF53244">
    <property type="entry name" value="MurD-like peptide ligases, peptide-binding domain"/>
    <property type="match status" value="1"/>
</dbReference>
<evidence type="ECO:0000256" key="5">
    <source>
        <dbReference type="ARBA" id="ARBA00023306"/>
    </source>
</evidence>
<dbReference type="NCBIfam" id="TIGR01085">
    <property type="entry name" value="murE"/>
    <property type="match status" value="1"/>
</dbReference>
<gene>
    <name evidence="7 12" type="primary">murE</name>
    <name evidence="12" type="ORF">GCM10017044_16910</name>
</gene>
<keyword evidence="7" id="KW-0067">ATP-binding</keyword>
<dbReference type="InterPro" id="IPR005761">
    <property type="entry name" value="UDP-N-AcMur-Glu-dNH2Pim_ligase"/>
</dbReference>
<feature type="binding site" evidence="7">
    <location>
        <position position="380"/>
    </location>
    <ligand>
        <name>meso-2,6-diaminopimelate</name>
        <dbReference type="ChEBI" id="CHEBI:57791"/>
    </ligand>
</feature>
<feature type="domain" description="Mur ligase central" evidence="11">
    <location>
        <begin position="104"/>
        <end position="308"/>
    </location>
</feature>
<feature type="domain" description="Mur ligase C-terminal" evidence="10">
    <location>
        <begin position="330"/>
        <end position="454"/>
    </location>
</feature>
<dbReference type="NCBIfam" id="NF001126">
    <property type="entry name" value="PRK00139.1-4"/>
    <property type="match status" value="1"/>
</dbReference>
<evidence type="ECO:0000256" key="4">
    <source>
        <dbReference type="ARBA" id="ARBA00022984"/>
    </source>
</evidence>
<feature type="binding site" evidence="7">
    <location>
        <begin position="404"/>
        <end position="407"/>
    </location>
    <ligand>
        <name>meso-2,6-diaminopimelate</name>
        <dbReference type="ChEBI" id="CHEBI:57791"/>
    </ligand>
</feature>
<dbReference type="Proteomes" id="UP000630923">
    <property type="component" value="Unassembled WGS sequence"/>
</dbReference>
<evidence type="ECO:0000256" key="2">
    <source>
        <dbReference type="ARBA" id="ARBA00022618"/>
    </source>
</evidence>
<feature type="binding site" evidence="7">
    <location>
        <position position="181"/>
    </location>
    <ligand>
        <name>UDP-N-acetyl-alpha-D-muramoyl-L-alanyl-D-glutamate</name>
        <dbReference type="ChEBI" id="CHEBI:83900"/>
    </ligand>
</feature>
<evidence type="ECO:0000313" key="13">
    <source>
        <dbReference type="Proteomes" id="UP000630923"/>
    </source>
</evidence>
<proteinExistence type="inferred from homology"/>
<dbReference type="GO" id="GO:0000287">
    <property type="term" value="F:magnesium ion binding"/>
    <property type="evidence" value="ECO:0007669"/>
    <property type="project" value="UniProtKB-UniRule"/>
</dbReference>
<comment type="caution">
    <text evidence="12">The sequence shown here is derived from an EMBL/GenBank/DDBJ whole genome shotgun (WGS) entry which is preliminary data.</text>
</comment>
<keyword evidence="6 7" id="KW-0961">Cell wall biogenesis/degradation</keyword>
<dbReference type="NCBIfam" id="NF001124">
    <property type="entry name" value="PRK00139.1-2"/>
    <property type="match status" value="1"/>
</dbReference>
<evidence type="ECO:0000256" key="1">
    <source>
        <dbReference type="ARBA" id="ARBA00005898"/>
    </source>
</evidence>
<dbReference type="InterPro" id="IPR035911">
    <property type="entry name" value="MurE/MurF_N"/>
</dbReference>
<dbReference type="SUPFAM" id="SSF63418">
    <property type="entry name" value="MurE/MurF N-terminal domain"/>
    <property type="match status" value="1"/>
</dbReference>
<evidence type="ECO:0000259" key="11">
    <source>
        <dbReference type="Pfam" id="PF08245"/>
    </source>
</evidence>
<dbReference type="InterPro" id="IPR036565">
    <property type="entry name" value="Mur-like_cat_sf"/>
</dbReference>
<evidence type="ECO:0000259" key="10">
    <source>
        <dbReference type="Pfam" id="PF02875"/>
    </source>
</evidence>
<dbReference type="Gene3D" id="3.40.1190.10">
    <property type="entry name" value="Mur-like, catalytic domain"/>
    <property type="match status" value="1"/>
</dbReference>
<keyword evidence="4 7" id="KW-0573">Peptidoglycan synthesis</keyword>
<accession>A0A919E7U8</accession>
<dbReference type="PANTHER" id="PTHR23135">
    <property type="entry name" value="MUR LIGASE FAMILY MEMBER"/>
    <property type="match status" value="1"/>
</dbReference>
<dbReference type="Gene3D" id="3.40.1390.10">
    <property type="entry name" value="MurE/MurF, N-terminal domain"/>
    <property type="match status" value="1"/>
</dbReference>
<dbReference type="RefSeq" id="WP_191251941.1">
    <property type="nucleotide sequence ID" value="NZ_BNCI01000002.1"/>
</dbReference>
<dbReference type="Gene3D" id="3.90.190.20">
    <property type="entry name" value="Mur ligase, C-terminal domain"/>
    <property type="match status" value="1"/>
</dbReference>
<sequence>MTVSLSQLLGASAGSDTILITGITADSRRVQPGSLFVAIPGTKVDGRDFIPAAIEAGASAILSLPGTPVPDPSVPLIADNNPRRRYADMAARFYASHPDVQVAITGTNGKTSVADFLRQIWSGLGYDAASVGTLGVRSQHHNAPGGLTTPDPMALHKNLSALSDVGVTHCALEASSHGLDQYRLDGVSLKAAGFTNLTRDHMDYHKTEQGYLFAKARLFGELLAPGSTAVVNIDSRAGKLIEDLAWGRGLHTLTVGRDENAALRLMDQEGRPDGQAFSIGYQGHVYPVDVRLFGAFQAENIVLAVGLAIGTGADVDKVLATLSHLTGVPGRMELIGRTTKGGAVYVDYAHTPDGLKNVLESARAHNPAGLSVVFGCGGDRDAGKRPQMGKLAADLADRVYVTDDNPRSEEASVIRSEILAACPDAIEIGDRAQAIAAAIEALEENDMLIVAGKGHEEGQTVGDTVLPFSDIEVVKLLLGQRTHSGEK</sequence>
<feature type="short sequence motif" description="Meso-diaminopimelate recognition motif" evidence="7">
    <location>
        <begin position="404"/>
        <end position="407"/>
    </location>
</feature>
<comment type="pathway">
    <text evidence="7 8">Cell wall biogenesis; peptidoglycan biosynthesis.</text>
</comment>
<dbReference type="AlphaFoldDB" id="A0A919E7U8"/>
<keyword evidence="7" id="KW-0963">Cytoplasm</keyword>
<dbReference type="Pfam" id="PF08245">
    <property type="entry name" value="Mur_ligase_M"/>
    <property type="match status" value="1"/>
</dbReference>
<evidence type="ECO:0000259" key="9">
    <source>
        <dbReference type="Pfam" id="PF01225"/>
    </source>
</evidence>
<feature type="binding site" evidence="7">
    <location>
        <position position="456"/>
    </location>
    <ligand>
        <name>meso-2,6-diaminopimelate</name>
        <dbReference type="ChEBI" id="CHEBI:57791"/>
    </ligand>
</feature>
<comment type="subcellular location">
    <subcellularLocation>
        <location evidence="7 8">Cytoplasm</location>
    </subcellularLocation>
</comment>
<keyword evidence="3 7" id="KW-0133">Cell shape</keyword>
<dbReference type="GO" id="GO:0008765">
    <property type="term" value="F:UDP-N-acetylmuramoylalanyl-D-glutamate-2,6-diaminopimelate ligase activity"/>
    <property type="evidence" value="ECO:0007669"/>
    <property type="project" value="UniProtKB-UniRule"/>
</dbReference>